<comment type="subcellular location">
    <subcellularLocation>
        <location evidence="1">Membrane</location>
        <topology evidence="1">Multi-pass membrane protein</topology>
    </subcellularLocation>
</comment>
<dbReference type="PANTHER" id="PTHR30071">
    <property type="entry name" value="HEME EXPORTER PROTEIN C"/>
    <property type="match status" value="1"/>
</dbReference>
<evidence type="ECO:0000256" key="3">
    <source>
        <dbReference type="ARBA" id="ARBA00022748"/>
    </source>
</evidence>
<evidence type="ECO:0000313" key="8">
    <source>
        <dbReference type="EMBL" id="RNF63523.1"/>
    </source>
</evidence>
<dbReference type="Pfam" id="PF01578">
    <property type="entry name" value="Cytochrom_C_asm"/>
    <property type="match status" value="1"/>
</dbReference>
<evidence type="ECO:0000256" key="4">
    <source>
        <dbReference type="ARBA" id="ARBA00022989"/>
    </source>
</evidence>
<evidence type="ECO:0000256" key="1">
    <source>
        <dbReference type="ARBA" id="ARBA00004141"/>
    </source>
</evidence>
<dbReference type="EMBL" id="RIZI01000156">
    <property type="protein sequence ID" value="RNF63523.1"/>
    <property type="molecule type" value="Genomic_DNA"/>
</dbReference>
<proteinExistence type="predicted"/>
<dbReference type="PANTHER" id="PTHR30071:SF1">
    <property type="entry name" value="CYTOCHROME B_B6 PROTEIN-RELATED"/>
    <property type="match status" value="1"/>
</dbReference>
<dbReference type="InterPro" id="IPR017562">
    <property type="entry name" value="Cyt_c_biogenesis_CcsA"/>
</dbReference>
<feature type="transmembrane region" description="Helical" evidence="6">
    <location>
        <begin position="250"/>
        <end position="271"/>
    </location>
</feature>
<gene>
    <name evidence="8" type="primary">ccsB</name>
    <name evidence="8" type="ORF">EC580_06525</name>
</gene>
<dbReference type="GO" id="GO:0017004">
    <property type="term" value="P:cytochrome complex assembly"/>
    <property type="evidence" value="ECO:0007669"/>
    <property type="project" value="UniProtKB-KW"/>
</dbReference>
<dbReference type="InterPro" id="IPR002541">
    <property type="entry name" value="Cyt_c_assembly"/>
</dbReference>
<accession>A0A3M8R4Q3</accession>
<keyword evidence="5 6" id="KW-0472">Membrane</keyword>
<feature type="domain" description="Cytochrome c assembly protein" evidence="7">
    <location>
        <begin position="176"/>
        <end position="385"/>
    </location>
</feature>
<dbReference type="InterPro" id="IPR045062">
    <property type="entry name" value="Cyt_c_biogenesis_CcsA/CcmC"/>
</dbReference>
<dbReference type="OrthoDB" id="9761451at2"/>
<evidence type="ECO:0000256" key="5">
    <source>
        <dbReference type="ARBA" id="ARBA00023136"/>
    </source>
</evidence>
<comment type="caution">
    <text evidence="8">The sequence shown here is derived from an EMBL/GenBank/DDBJ whole genome shotgun (WGS) entry which is preliminary data.</text>
</comment>
<feature type="transmembrane region" description="Helical" evidence="6">
    <location>
        <begin position="291"/>
        <end position="319"/>
    </location>
</feature>
<dbReference type="RefSeq" id="WP_123103355.1">
    <property type="nucleotide sequence ID" value="NZ_CP127527.1"/>
</dbReference>
<feature type="transmembrane region" description="Helical" evidence="6">
    <location>
        <begin position="50"/>
        <end position="68"/>
    </location>
</feature>
<feature type="transmembrane region" description="Helical" evidence="6">
    <location>
        <begin position="27"/>
        <end position="44"/>
    </location>
</feature>
<feature type="transmembrane region" description="Helical" evidence="6">
    <location>
        <begin position="208"/>
        <end position="230"/>
    </location>
</feature>
<organism evidence="8">
    <name type="scientific">Acidithiobacillus sulfuriphilus</name>
    <dbReference type="NCBI Taxonomy" id="1867749"/>
    <lineage>
        <taxon>Bacteria</taxon>
        <taxon>Pseudomonadati</taxon>
        <taxon>Pseudomonadota</taxon>
        <taxon>Acidithiobacillia</taxon>
        <taxon>Acidithiobacillales</taxon>
        <taxon>Acidithiobacillaceae</taxon>
        <taxon>Acidithiobacillus</taxon>
    </lineage>
</organism>
<feature type="transmembrane region" description="Helical" evidence="6">
    <location>
        <begin position="174"/>
        <end position="196"/>
    </location>
</feature>
<name>A0A3M8R4Q3_9PROT</name>
<dbReference type="GO" id="GO:0005886">
    <property type="term" value="C:plasma membrane"/>
    <property type="evidence" value="ECO:0007669"/>
    <property type="project" value="TreeGrafter"/>
</dbReference>
<dbReference type="AlphaFoldDB" id="A0A3M8R4Q3"/>
<feature type="transmembrane region" description="Helical" evidence="6">
    <location>
        <begin position="145"/>
        <end position="162"/>
    </location>
</feature>
<protein>
    <submittedName>
        <fullName evidence="8">C-type cytochrome biogenesis protein CcsB</fullName>
    </submittedName>
</protein>
<feature type="transmembrane region" description="Helical" evidence="6">
    <location>
        <begin position="75"/>
        <end position="93"/>
    </location>
</feature>
<reference evidence="8" key="1">
    <citation type="submission" date="2018-10" db="EMBL/GenBank/DDBJ databases">
        <title>Acidithiobacillus sulfuriphilus sp. nov.: an extremely acidophilic sulfur-oxidizing chemolithotroph isolated from a neutral pH environment.</title>
        <authorList>
            <person name="Falagan C."/>
            <person name="Moya-Beltran A."/>
            <person name="Quatrini R."/>
            <person name="Johnson D.B."/>
        </authorList>
    </citation>
    <scope>NUCLEOTIDE SEQUENCE [LARGE SCALE GENOMIC DNA]</scope>
    <source>
        <strain evidence="8">CJ-2</strain>
    </source>
</reference>
<keyword evidence="4 6" id="KW-1133">Transmembrane helix</keyword>
<feature type="transmembrane region" description="Helical" evidence="6">
    <location>
        <begin position="360"/>
        <end position="381"/>
    </location>
</feature>
<keyword evidence="3" id="KW-0201">Cytochrome c-type biogenesis</keyword>
<feature type="transmembrane region" description="Helical" evidence="6">
    <location>
        <begin position="331"/>
        <end position="348"/>
    </location>
</feature>
<feature type="transmembrane region" description="Helical" evidence="6">
    <location>
        <begin position="113"/>
        <end position="133"/>
    </location>
</feature>
<sequence length="390" mass="44347">MSIETQNSRITLPFHKAHHPGERQQRIAWTLFLTSGALAVWTLFRADFWMWQYILLGLWYAGLMWFGLRWPSFRLLFLAVLAIGGIGVGLYQLGYTPHNSLALRYFFHSNAMFYWMSAAIVLSAVGYYLYLFLGREGAGRWGHRLAWAAVALGFAGLAIRWQETYLGHPSWGHIPVSNLYDVMVLFCATTILFYLFHEERTASRGLGAFVLPLVLVADVFLVWVGAAYHLNRIQPLIPALQSFWMKIHVPAMFIAYANFYIAAMAGLAYLLKGRAEHRGGFLQKRLPDLQVLDSTISGTIMLGFLFFTAATILGAVWAAKAWGGFWSWDPKETWALIVWLNYAGFLHARGQRHWQGRPMAWWAFISLVVVTFCFIGVDLFLGGLHSYGKL</sequence>
<dbReference type="NCBIfam" id="TIGR03144">
    <property type="entry name" value="cytochr_II_ccsB"/>
    <property type="match status" value="1"/>
</dbReference>
<dbReference type="GO" id="GO:0020037">
    <property type="term" value="F:heme binding"/>
    <property type="evidence" value="ECO:0007669"/>
    <property type="project" value="InterPro"/>
</dbReference>
<evidence type="ECO:0000256" key="2">
    <source>
        <dbReference type="ARBA" id="ARBA00022692"/>
    </source>
</evidence>
<evidence type="ECO:0000259" key="7">
    <source>
        <dbReference type="Pfam" id="PF01578"/>
    </source>
</evidence>
<evidence type="ECO:0000256" key="6">
    <source>
        <dbReference type="SAM" id="Phobius"/>
    </source>
</evidence>
<keyword evidence="2 6" id="KW-0812">Transmembrane</keyword>